<feature type="compositionally biased region" description="Low complexity" evidence="7">
    <location>
        <begin position="71"/>
        <end position="82"/>
    </location>
</feature>
<accession>A0A915JXN7</accession>
<feature type="domain" description="C2HC/C3H-type" evidence="8">
    <location>
        <begin position="9"/>
        <end position="38"/>
    </location>
</feature>
<evidence type="ECO:0000256" key="2">
    <source>
        <dbReference type="ARBA" id="ARBA00022723"/>
    </source>
</evidence>
<feature type="region of interest" description="Disordered" evidence="7">
    <location>
        <begin position="154"/>
        <end position="190"/>
    </location>
</feature>
<evidence type="ECO:0000256" key="6">
    <source>
        <dbReference type="PROSITE-ProRule" id="PRU01371"/>
    </source>
</evidence>
<evidence type="ECO:0000256" key="3">
    <source>
        <dbReference type="ARBA" id="ARBA00022737"/>
    </source>
</evidence>
<feature type="compositionally biased region" description="Polar residues" evidence="7">
    <location>
        <begin position="235"/>
        <end position="257"/>
    </location>
</feature>
<feature type="region of interest" description="Disordered" evidence="7">
    <location>
        <begin position="205"/>
        <end position="264"/>
    </location>
</feature>
<proteinExistence type="inferred from homology"/>
<protein>
    <submittedName>
        <fullName evidence="10">Zinc finger C2HC domain-containing protein 1A</fullName>
    </submittedName>
</protein>
<comment type="similarity">
    <text evidence="1">Belongs to the ZC2HC1 family.</text>
</comment>
<evidence type="ECO:0000313" key="9">
    <source>
        <dbReference type="Proteomes" id="UP000887565"/>
    </source>
</evidence>
<dbReference type="PANTHER" id="PTHR13555">
    <property type="entry name" value="C2H2 ZINC FINGER CGI-62-RELATED"/>
    <property type="match status" value="1"/>
</dbReference>
<keyword evidence="4 6" id="KW-0863">Zinc-finger</keyword>
<dbReference type="PANTHER" id="PTHR13555:SF25">
    <property type="entry name" value="ZINC FINGER C2HC DOMAIN-CONTAINING PROTEIN 1A"/>
    <property type="match status" value="1"/>
</dbReference>
<evidence type="ECO:0000313" key="10">
    <source>
        <dbReference type="WBParaSite" id="nRc.2.0.1.t30848-RA"/>
    </source>
</evidence>
<dbReference type="InterPro" id="IPR049899">
    <property type="entry name" value="Znf_C2HC_C3H"/>
</dbReference>
<feature type="domain" description="C2HC/C3H-type" evidence="8">
    <location>
        <begin position="131"/>
        <end position="160"/>
    </location>
</feature>
<evidence type="ECO:0000256" key="7">
    <source>
        <dbReference type="SAM" id="MobiDB-lite"/>
    </source>
</evidence>
<dbReference type="GO" id="GO:0008270">
    <property type="term" value="F:zinc ion binding"/>
    <property type="evidence" value="ECO:0007669"/>
    <property type="project" value="UniProtKB-KW"/>
</dbReference>
<reference evidence="10" key="1">
    <citation type="submission" date="2022-11" db="UniProtKB">
        <authorList>
            <consortium name="WormBaseParasite"/>
        </authorList>
    </citation>
    <scope>IDENTIFICATION</scope>
</reference>
<keyword evidence="3" id="KW-0677">Repeat</keyword>
<name>A0A915JXN7_ROMCU</name>
<keyword evidence="2" id="KW-0479">Metal-binding</keyword>
<keyword evidence="5" id="KW-0862">Zinc</keyword>
<dbReference type="WBParaSite" id="nRc.2.0.1.t30848-RA">
    <property type="protein sequence ID" value="nRc.2.0.1.t30848-RA"/>
    <property type="gene ID" value="nRc.2.0.1.g30848"/>
</dbReference>
<organism evidence="9 10">
    <name type="scientific">Romanomermis culicivorax</name>
    <name type="common">Nematode worm</name>
    <dbReference type="NCBI Taxonomy" id="13658"/>
    <lineage>
        <taxon>Eukaryota</taxon>
        <taxon>Metazoa</taxon>
        <taxon>Ecdysozoa</taxon>
        <taxon>Nematoda</taxon>
        <taxon>Enoplea</taxon>
        <taxon>Dorylaimia</taxon>
        <taxon>Mermithida</taxon>
        <taxon>Mermithoidea</taxon>
        <taxon>Mermithidae</taxon>
        <taxon>Romanomermis</taxon>
    </lineage>
</organism>
<evidence type="ECO:0000256" key="1">
    <source>
        <dbReference type="ARBA" id="ARBA00010843"/>
    </source>
</evidence>
<dbReference type="Gene3D" id="3.30.160.60">
    <property type="entry name" value="Classic Zinc Finger"/>
    <property type="match status" value="1"/>
</dbReference>
<dbReference type="Pfam" id="PF13913">
    <property type="entry name" value="zf-C2HC_2"/>
    <property type="match status" value="2"/>
</dbReference>
<feature type="compositionally biased region" description="Polar residues" evidence="7">
    <location>
        <begin position="205"/>
        <end position="214"/>
    </location>
</feature>
<evidence type="ECO:0000259" key="8">
    <source>
        <dbReference type="PROSITE" id="PS52027"/>
    </source>
</evidence>
<evidence type="ECO:0000256" key="5">
    <source>
        <dbReference type="ARBA" id="ARBA00022833"/>
    </source>
</evidence>
<evidence type="ECO:0000256" key="4">
    <source>
        <dbReference type="ARBA" id="ARBA00022771"/>
    </source>
</evidence>
<dbReference type="InterPro" id="IPR026319">
    <property type="entry name" value="ZC2HC1A/B-like"/>
</dbReference>
<dbReference type="AlphaFoldDB" id="A0A915JXN7"/>
<keyword evidence="9" id="KW-1185">Reference proteome</keyword>
<sequence length="264" mass="29601">MEGPDPSEPKKQCQYCSRNFAISSFSRHEEICRKKFAKDKKPKKPFDSGKQRATNSDIPLSSVRKVQQEMRSGTSGLRSSTSANIKRPSTNWREKHEAFMSIIQSAKKVDYALKTGAPLPPPPIKSYVPSDYVQCEYCGRNFNKNAAERHVPFCREQKMRQKPSPVSSASTYARKPAPLPNTTNRPHNQPMIVKRGSLERLSVSLNQSGSSNDTGGWGNTIKKGTAVNGKDGQKRSSSISRIPNSLPNARQNDQKSYLTHKKYR</sequence>
<dbReference type="Proteomes" id="UP000887565">
    <property type="component" value="Unplaced"/>
</dbReference>
<feature type="region of interest" description="Disordered" evidence="7">
    <location>
        <begin position="36"/>
        <end position="90"/>
    </location>
</feature>
<dbReference type="PROSITE" id="PS52027">
    <property type="entry name" value="ZF_C2HC_C3H"/>
    <property type="match status" value="2"/>
</dbReference>